<dbReference type="EMBL" id="BMAT01010075">
    <property type="protein sequence ID" value="GFS19639.1"/>
    <property type="molecule type" value="Genomic_DNA"/>
</dbReference>
<sequence length="206" mass="21972">MIEAVKCAADKNGSGELIDRSSVLWRPNGNHYRIGKGKLIKRDKMSTCRTKGSNPGPLGPKAEYLPPDHDATLTVSVPFQSQDKLSRVQYASIGWSSDDNDVIVFDVAVVVDDAEEEEEAEDDNAVVGDDDDDGGVIVVDVAVVVVVVYDDDDDDNDVVFDVAGVVEDDAAVVVDIFVVVVVVAVNVVFGYDITVAAPVVCVISVC</sequence>
<organism evidence="1 2">
    <name type="scientific">Elysia marginata</name>
    <dbReference type="NCBI Taxonomy" id="1093978"/>
    <lineage>
        <taxon>Eukaryota</taxon>
        <taxon>Metazoa</taxon>
        <taxon>Spiralia</taxon>
        <taxon>Lophotrochozoa</taxon>
        <taxon>Mollusca</taxon>
        <taxon>Gastropoda</taxon>
        <taxon>Heterobranchia</taxon>
        <taxon>Euthyneura</taxon>
        <taxon>Panpulmonata</taxon>
        <taxon>Sacoglossa</taxon>
        <taxon>Placobranchoidea</taxon>
        <taxon>Plakobranchidae</taxon>
        <taxon>Elysia</taxon>
    </lineage>
</organism>
<reference evidence="1 2" key="1">
    <citation type="journal article" date="2021" name="Elife">
        <title>Chloroplast acquisition without the gene transfer in kleptoplastic sea slugs, Plakobranchus ocellatus.</title>
        <authorList>
            <person name="Maeda T."/>
            <person name="Takahashi S."/>
            <person name="Yoshida T."/>
            <person name="Shimamura S."/>
            <person name="Takaki Y."/>
            <person name="Nagai Y."/>
            <person name="Toyoda A."/>
            <person name="Suzuki Y."/>
            <person name="Arimoto A."/>
            <person name="Ishii H."/>
            <person name="Satoh N."/>
            <person name="Nishiyama T."/>
            <person name="Hasebe M."/>
            <person name="Maruyama T."/>
            <person name="Minagawa J."/>
            <person name="Obokata J."/>
            <person name="Shigenobu S."/>
        </authorList>
    </citation>
    <scope>NUCLEOTIDE SEQUENCE [LARGE SCALE GENOMIC DNA]</scope>
</reference>
<gene>
    <name evidence="1" type="ORF">ElyMa_005037500</name>
</gene>
<dbReference type="AlphaFoldDB" id="A0AAV4JAF6"/>
<comment type="caution">
    <text evidence="1">The sequence shown here is derived from an EMBL/GenBank/DDBJ whole genome shotgun (WGS) entry which is preliminary data.</text>
</comment>
<dbReference type="Proteomes" id="UP000762676">
    <property type="component" value="Unassembled WGS sequence"/>
</dbReference>
<protein>
    <submittedName>
        <fullName evidence="1">Uncharacterized protein</fullName>
    </submittedName>
</protein>
<evidence type="ECO:0000313" key="1">
    <source>
        <dbReference type="EMBL" id="GFS19639.1"/>
    </source>
</evidence>
<proteinExistence type="predicted"/>
<keyword evidence="2" id="KW-1185">Reference proteome</keyword>
<name>A0AAV4JAF6_9GAST</name>
<evidence type="ECO:0000313" key="2">
    <source>
        <dbReference type="Proteomes" id="UP000762676"/>
    </source>
</evidence>
<accession>A0AAV4JAF6</accession>